<dbReference type="PROSITE" id="PS50022">
    <property type="entry name" value="FA58C_3"/>
    <property type="match status" value="1"/>
</dbReference>
<keyword evidence="10" id="KW-1185">Reference proteome</keyword>
<protein>
    <recommendedName>
        <fullName evidence="8">F5/8 type C domain-containing protein</fullName>
    </recommendedName>
</protein>
<dbReference type="KEGG" id="vcn:VOLCADRAFT_92835"/>
<keyword evidence="4" id="KW-0479">Metal-binding</keyword>
<evidence type="ECO:0000313" key="10">
    <source>
        <dbReference type="Proteomes" id="UP000001058"/>
    </source>
</evidence>
<dbReference type="GeneID" id="9628518"/>
<evidence type="ECO:0000313" key="9">
    <source>
        <dbReference type="EMBL" id="EFJ46739.1"/>
    </source>
</evidence>
<evidence type="ECO:0000256" key="4">
    <source>
        <dbReference type="ARBA" id="ARBA00022723"/>
    </source>
</evidence>
<dbReference type="RefSeq" id="XP_002952268.1">
    <property type="nucleotide sequence ID" value="XM_002952222.1"/>
</dbReference>
<name>D8U0L1_VOLCA</name>
<dbReference type="GO" id="GO:0010185">
    <property type="term" value="P:regulation of cellular defense response"/>
    <property type="evidence" value="ECO:0007669"/>
    <property type="project" value="UniProtKB-ARBA"/>
</dbReference>
<evidence type="ECO:0000259" key="8">
    <source>
        <dbReference type="PROSITE" id="PS50022"/>
    </source>
</evidence>
<organism evidence="10">
    <name type="scientific">Volvox carteri f. nagariensis</name>
    <dbReference type="NCBI Taxonomy" id="3068"/>
    <lineage>
        <taxon>Eukaryota</taxon>
        <taxon>Viridiplantae</taxon>
        <taxon>Chlorophyta</taxon>
        <taxon>core chlorophytes</taxon>
        <taxon>Chlorophyceae</taxon>
        <taxon>CS clade</taxon>
        <taxon>Chlamydomonadales</taxon>
        <taxon>Volvocaceae</taxon>
        <taxon>Volvox</taxon>
    </lineage>
</organism>
<accession>D8U0L1</accession>
<dbReference type="InterPro" id="IPR008979">
    <property type="entry name" value="Galactose-bd-like_sf"/>
</dbReference>
<dbReference type="SUPFAM" id="SSF101447">
    <property type="entry name" value="Formin homology 2 domain (FH2 domain)"/>
    <property type="match status" value="1"/>
</dbReference>
<dbReference type="OrthoDB" id="547680at2759"/>
<dbReference type="PANTHER" id="PTHR45713">
    <property type="entry name" value="FTP DOMAIN-CONTAINING PROTEIN"/>
    <property type="match status" value="1"/>
</dbReference>
<comment type="subunit">
    <text evidence="3">Homotrimer.</text>
</comment>
<evidence type="ECO:0000256" key="7">
    <source>
        <dbReference type="ARBA" id="ARBA00023157"/>
    </source>
</evidence>
<dbReference type="Pfam" id="PF22633">
    <property type="entry name" value="F5_F8_type_C_2"/>
    <property type="match status" value="1"/>
</dbReference>
<dbReference type="Proteomes" id="UP000001058">
    <property type="component" value="Unassembled WGS sequence"/>
</dbReference>
<dbReference type="GO" id="GO:0046872">
    <property type="term" value="F:metal ion binding"/>
    <property type="evidence" value="ECO:0007669"/>
    <property type="project" value="UniProtKB-KW"/>
</dbReference>
<dbReference type="InParanoid" id="D8U0L1"/>
<evidence type="ECO:0000256" key="3">
    <source>
        <dbReference type="ARBA" id="ARBA00011233"/>
    </source>
</evidence>
<dbReference type="InterPro" id="IPR000421">
    <property type="entry name" value="FA58C"/>
</dbReference>
<gene>
    <name evidence="9" type="ORF">VOLCADRAFT_92835</name>
</gene>
<dbReference type="Gene3D" id="3.50.4.10">
    <property type="entry name" value="Hepatocyte Growth Factor"/>
    <property type="match status" value="1"/>
</dbReference>
<keyword evidence="7" id="KW-1015">Disulfide bond</keyword>
<evidence type="ECO:0000256" key="1">
    <source>
        <dbReference type="ARBA" id="ARBA00002219"/>
    </source>
</evidence>
<evidence type="ECO:0000256" key="6">
    <source>
        <dbReference type="ARBA" id="ARBA00022837"/>
    </source>
</evidence>
<dbReference type="Gene3D" id="2.60.120.260">
    <property type="entry name" value="Galactose-binding domain-like"/>
    <property type="match status" value="1"/>
</dbReference>
<dbReference type="SMART" id="SM00607">
    <property type="entry name" value="FTP"/>
    <property type="match status" value="1"/>
</dbReference>
<dbReference type="InterPro" id="IPR006585">
    <property type="entry name" value="FTP1"/>
</dbReference>
<sequence>MFLSKVEALSLGDVRVRVHPAPPSWRRLHACKCVYAAHAKKQAVLVENKTSLLLLPLLLLYFTMATTLLHITGANAQGGDVAPPPPPPPPPPPLTLANIAIGKRTYASSQLSNQYAATFANDGIIPPDGSNSSTFMSGNATGQWLSLDFGELVTISSIALYVRRDCCSDELVSAEFRLGGCDNPYTGNGWVPSSYNFLLGNWAQSSGIRDGKVTFPVSPPKNGRYLTVRSNNVNSRASGVNLAVAELQVYGMSAACTLQVMYGAGYGIDSAALSTSIQPDEAACCQACYTSATCLYWDFVRSSGTCRLKGDQGPTLPPGQSIPGFYRDTDRVAGAKRGVHNYHPLNWMDTRTVTVWSGPEAFTNNPKKYWFTYFYKSYTTPVAISNASFRLCADDGGILFVNGIEPSLRAGRHHRPRLRFHNTEEEYHRHQHRTLTLLE</sequence>
<dbReference type="GO" id="GO:0042806">
    <property type="term" value="F:fucose binding"/>
    <property type="evidence" value="ECO:0007669"/>
    <property type="project" value="UniProtKB-ARBA"/>
</dbReference>
<reference evidence="9 10" key="1">
    <citation type="journal article" date="2010" name="Science">
        <title>Genomic analysis of organismal complexity in the multicellular green alga Volvox carteri.</title>
        <authorList>
            <person name="Prochnik S.E."/>
            <person name="Umen J."/>
            <person name="Nedelcu A.M."/>
            <person name="Hallmann A."/>
            <person name="Miller S.M."/>
            <person name="Nishii I."/>
            <person name="Ferris P."/>
            <person name="Kuo A."/>
            <person name="Mitros T."/>
            <person name="Fritz-Laylin L.K."/>
            <person name="Hellsten U."/>
            <person name="Chapman J."/>
            <person name="Simakov O."/>
            <person name="Rensing S.A."/>
            <person name="Terry A."/>
            <person name="Pangilinan J."/>
            <person name="Kapitonov V."/>
            <person name="Jurka J."/>
            <person name="Salamov A."/>
            <person name="Shapiro H."/>
            <person name="Schmutz J."/>
            <person name="Grimwood J."/>
            <person name="Lindquist E."/>
            <person name="Lucas S."/>
            <person name="Grigoriev I.V."/>
            <person name="Schmitt R."/>
            <person name="Kirk D."/>
            <person name="Rokhsar D.S."/>
        </authorList>
    </citation>
    <scope>NUCLEOTIDE SEQUENCE [LARGE SCALE GENOMIC DNA]</scope>
    <source>
        <strain evidence="10">f. Nagariensis / Eve</strain>
    </source>
</reference>
<dbReference type="InterPro" id="IPR051941">
    <property type="entry name" value="BG_Antigen-Binding_Lectin"/>
</dbReference>
<dbReference type="GO" id="GO:0001868">
    <property type="term" value="P:regulation of complement activation, lectin pathway"/>
    <property type="evidence" value="ECO:0007669"/>
    <property type="project" value="UniProtKB-ARBA"/>
</dbReference>
<comment type="similarity">
    <text evidence="2">Belongs to the fucolectin family.</text>
</comment>
<feature type="domain" description="F5/8 type C" evidence="8">
    <location>
        <begin position="89"/>
        <end position="252"/>
    </location>
</feature>
<evidence type="ECO:0000256" key="5">
    <source>
        <dbReference type="ARBA" id="ARBA00022734"/>
    </source>
</evidence>
<keyword evidence="6" id="KW-0106">Calcium</keyword>
<dbReference type="EMBL" id="GL378349">
    <property type="protein sequence ID" value="EFJ46739.1"/>
    <property type="molecule type" value="Genomic_DNA"/>
</dbReference>
<dbReference type="AlphaFoldDB" id="D8U0L1"/>
<keyword evidence="5" id="KW-0430">Lectin</keyword>
<proteinExistence type="inferred from homology"/>
<evidence type="ECO:0000256" key="2">
    <source>
        <dbReference type="ARBA" id="ARBA00010147"/>
    </source>
</evidence>
<dbReference type="SUPFAM" id="SSF49785">
    <property type="entry name" value="Galactose-binding domain-like"/>
    <property type="match status" value="1"/>
</dbReference>
<comment type="function">
    <text evidence="1">Acts as a defensive agent. Recognizes blood group fucosylated oligosaccharides including A, B, H and Lewis B-type antigens. Does not recognize Lewis A antigen and has low affinity for monovalent haptens.</text>
</comment>
<dbReference type="PANTHER" id="PTHR45713:SF6">
    <property type="entry name" value="F5_8 TYPE C DOMAIN-CONTAINING PROTEIN"/>
    <property type="match status" value="1"/>
</dbReference>